<evidence type="ECO:0000259" key="4">
    <source>
        <dbReference type="PROSITE" id="PS01124"/>
    </source>
</evidence>
<dbReference type="PANTHER" id="PTHR43280">
    <property type="entry name" value="ARAC-FAMILY TRANSCRIPTIONAL REGULATOR"/>
    <property type="match status" value="1"/>
</dbReference>
<evidence type="ECO:0000313" key="5">
    <source>
        <dbReference type="EMBL" id="MBB4043681.1"/>
    </source>
</evidence>
<dbReference type="InterPro" id="IPR009057">
    <property type="entry name" value="Homeodomain-like_sf"/>
</dbReference>
<evidence type="ECO:0000256" key="1">
    <source>
        <dbReference type="ARBA" id="ARBA00023015"/>
    </source>
</evidence>
<gene>
    <name evidence="5" type="ORF">GGR06_001463</name>
</gene>
<name>A0A840CXT6_9BACE</name>
<dbReference type="SMART" id="SM00342">
    <property type="entry name" value="HTH_ARAC"/>
    <property type="match status" value="1"/>
</dbReference>
<dbReference type="AlphaFoldDB" id="A0A840CXT6"/>
<keyword evidence="3" id="KW-0804">Transcription</keyword>
<dbReference type="RefSeq" id="WP_044165555.1">
    <property type="nucleotide sequence ID" value="NZ_JACIER010000004.1"/>
</dbReference>
<dbReference type="SUPFAM" id="SSF46689">
    <property type="entry name" value="Homeodomain-like"/>
    <property type="match status" value="1"/>
</dbReference>
<evidence type="ECO:0000313" key="6">
    <source>
        <dbReference type="Proteomes" id="UP000560658"/>
    </source>
</evidence>
<dbReference type="Pfam" id="PF12833">
    <property type="entry name" value="HTH_18"/>
    <property type="match status" value="1"/>
</dbReference>
<keyword evidence="2" id="KW-0238">DNA-binding</keyword>
<keyword evidence="1" id="KW-0805">Transcription regulation</keyword>
<dbReference type="GO" id="GO:0043565">
    <property type="term" value="F:sequence-specific DNA binding"/>
    <property type="evidence" value="ECO:0007669"/>
    <property type="project" value="InterPro"/>
</dbReference>
<organism evidence="5 6">
    <name type="scientific">Bacteroides reticulotermitis</name>
    <dbReference type="NCBI Taxonomy" id="1133319"/>
    <lineage>
        <taxon>Bacteria</taxon>
        <taxon>Pseudomonadati</taxon>
        <taxon>Bacteroidota</taxon>
        <taxon>Bacteroidia</taxon>
        <taxon>Bacteroidales</taxon>
        <taxon>Bacteroidaceae</taxon>
        <taxon>Bacteroides</taxon>
    </lineage>
</organism>
<dbReference type="Gene3D" id="1.10.10.60">
    <property type="entry name" value="Homeodomain-like"/>
    <property type="match status" value="1"/>
</dbReference>
<proteinExistence type="predicted"/>
<dbReference type="Proteomes" id="UP000560658">
    <property type="component" value="Unassembled WGS sequence"/>
</dbReference>
<dbReference type="InterPro" id="IPR037923">
    <property type="entry name" value="HTH-like"/>
</dbReference>
<dbReference type="SUPFAM" id="SSF51215">
    <property type="entry name" value="Regulatory protein AraC"/>
    <property type="match status" value="1"/>
</dbReference>
<sequence>MKDKPYNHNLLNQLKEGRFIEIFRLQDIDDSFFNDYQRYDFFQLLWFTQVEGERKYFIDFTDYTFAANEVVLVYPGQIDRIDLNQIEGYLFAIDNDTFFHINQHLNSDYLNGYFSNVFVSLNEDIQQILEQILKLMLTEYEGKKRIMLLESYMDGFLQHITEAFEKTNTYKNILQNKSYTTIAALMKLIDRHFMQERNTDFYAQQLGLTPKKLNEVSLKGTGKTVKQHLQQVLLLEIKKEIRLNQKSIKEIAFDLGFSEPAYLTRFFKQQTAQTPTEFREMR</sequence>
<accession>A0A840CXT6</accession>
<dbReference type="PANTHER" id="PTHR43280:SF32">
    <property type="entry name" value="TRANSCRIPTIONAL REGULATORY PROTEIN"/>
    <property type="match status" value="1"/>
</dbReference>
<evidence type="ECO:0000256" key="2">
    <source>
        <dbReference type="ARBA" id="ARBA00023125"/>
    </source>
</evidence>
<keyword evidence="6" id="KW-1185">Reference proteome</keyword>
<comment type="caution">
    <text evidence="5">The sequence shown here is derived from an EMBL/GenBank/DDBJ whole genome shotgun (WGS) entry which is preliminary data.</text>
</comment>
<reference evidence="5" key="1">
    <citation type="submission" date="2020-08" db="EMBL/GenBank/DDBJ databases">
        <title>Genomic Encyclopedia of Type Strains, Phase IV (KMG-IV): sequencing the most valuable type-strain genomes for metagenomic binning, comparative biology and taxonomic classification.</title>
        <authorList>
            <person name="Goeker M."/>
        </authorList>
    </citation>
    <scope>NUCLEOTIDE SEQUENCE [LARGE SCALE GENOMIC DNA]</scope>
    <source>
        <strain evidence="5">DSM 105720</strain>
    </source>
</reference>
<feature type="domain" description="HTH araC/xylS-type" evidence="4">
    <location>
        <begin position="183"/>
        <end position="281"/>
    </location>
</feature>
<dbReference type="EMBL" id="JACIER010000004">
    <property type="protein sequence ID" value="MBB4043681.1"/>
    <property type="molecule type" value="Genomic_DNA"/>
</dbReference>
<dbReference type="PROSITE" id="PS01124">
    <property type="entry name" value="HTH_ARAC_FAMILY_2"/>
    <property type="match status" value="1"/>
</dbReference>
<protein>
    <submittedName>
        <fullName evidence="5">AraC-like DNA-binding protein</fullName>
    </submittedName>
</protein>
<dbReference type="InterPro" id="IPR018060">
    <property type="entry name" value="HTH_AraC"/>
</dbReference>
<dbReference type="GO" id="GO:0003700">
    <property type="term" value="F:DNA-binding transcription factor activity"/>
    <property type="evidence" value="ECO:0007669"/>
    <property type="project" value="InterPro"/>
</dbReference>
<evidence type="ECO:0000256" key="3">
    <source>
        <dbReference type="ARBA" id="ARBA00023163"/>
    </source>
</evidence>